<evidence type="ECO:0000259" key="8">
    <source>
        <dbReference type="Pfam" id="PF06808"/>
    </source>
</evidence>
<dbReference type="OrthoDB" id="9796052at2"/>
<dbReference type="PANTHER" id="PTHR33362">
    <property type="entry name" value="SIALIC ACID TRAP TRANSPORTER PERMEASE PROTEIN SIAT-RELATED"/>
    <property type="match status" value="1"/>
</dbReference>
<keyword evidence="4 7" id="KW-0812">Transmembrane</keyword>
<dbReference type="NCBIfam" id="TIGR00786">
    <property type="entry name" value="dctM"/>
    <property type="match status" value="1"/>
</dbReference>
<dbReference type="EMBL" id="AEVO01000025">
    <property type="protein sequence ID" value="EFY07619.1"/>
    <property type="molecule type" value="Genomic_DNA"/>
</dbReference>
<feature type="transmembrane region" description="Helical" evidence="7">
    <location>
        <begin position="398"/>
        <end position="423"/>
    </location>
</feature>
<feature type="transmembrane region" description="Helical" evidence="7">
    <location>
        <begin position="171"/>
        <end position="193"/>
    </location>
</feature>
<dbReference type="eggNOG" id="COG1593">
    <property type="taxonomic scope" value="Bacteria"/>
</dbReference>
<dbReference type="HOGENOM" id="CLU_019824_4_1_6"/>
<dbReference type="InterPro" id="IPR010656">
    <property type="entry name" value="DctM"/>
</dbReference>
<dbReference type="Pfam" id="PF06808">
    <property type="entry name" value="DctM"/>
    <property type="match status" value="1"/>
</dbReference>
<comment type="caution">
    <text evidence="9">The sequence shown here is derived from an EMBL/GenBank/DDBJ whole genome shotgun (WGS) entry which is preliminary data.</text>
</comment>
<evidence type="ECO:0000256" key="3">
    <source>
        <dbReference type="ARBA" id="ARBA00022519"/>
    </source>
</evidence>
<dbReference type="GO" id="GO:0022857">
    <property type="term" value="F:transmembrane transporter activity"/>
    <property type="evidence" value="ECO:0007669"/>
    <property type="project" value="UniProtKB-UniRule"/>
</dbReference>
<evidence type="ECO:0000256" key="5">
    <source>
        <dbReference type="ARBA" id="ARBA00022989"/>
    </source>
</evidence>
<name>E8LIM0_SUCHY</name>
<keyword evidence="10" id="KW-1185">Reference proteome</keyword>
<keyword evidence="5 7" id="KW-1133">Transmembrane helix</keyword>
<feature type="transmembrane region" description="Helical" evidence="7">
    <location>
        <begin position="242"/>
        <end position="261"/>
    </location>
</feature>
<feature type="transmembrane region" description="Helical" evidence="7">
    <location>
        <begin position="55"/>
        <end position="73"/>
    </location>
</feature>
<evidence type="ECO:0000256" key="7">
    <source>
        <dbReference type="RuleBase" id="RU369079"/>
    </source>
</evidence>
<organism evidence="9 10">
    <name type="scientific">Succinatimonas hippei (strain DSM 22608 / JCM 16073 / KCTC 15190 / YIT 12066)</name>
    <dbReference type="NCBI Taxonomy" id="762983"/>
    <lineage>
        <taxon>Bacteria</taxon>
        <taxon>Pseudomonadati</taxon>
        <taxon>Pseudomonadota</taxon>
        <taxon>Gammaproteobacteria</taxon>
        <taxon>Aeromonadales</taxon>
        <taxon>Succinivibrionaceae</taxon>
        <taxon>Succinatimonas</taxon>
    </lineage>
</organism>
<feature type="transmembrane region" description="Helical" evidence="7">
    <location>
        <begin position="214"/>
        <end position="236"/>
    </location>
</feature>
<feature type="domain" description="TRAP C4-dicarboxylate transport system permease DctM subunit" evidence="8">
    <location>
        <begin position="8"/>
        <end position="416"/>
    </location>
</feature>
<evidence type="ECO:0000313" key="10">
    <source>
        <dbReference type="Proteomes" id="UP000018458"/>
    </source>
</evidence>
<evidence type="ECO:0000256" key="2">
    <source>
        <dbReference type="ARBA" id="ARBA00022475"/>
    </source>
</evidence>
<feature type="transmembrane region" description="Helical" evidence="7">
    <location>
        <begin position="6"/>
        <end position="35"/>
    </location>
</feature>
<comment type="subcellular location">
    <subcellularLocation>
        <location evidence="1 7">Cell inner membrane</location>
        <topology evidence="1 7">Multi-pass membrane protein</topology>
    </subcellularLocation>
</comment>
<sequence length="427" mass="45022">MDPVVIIFVVLALCLILGIPVAFCIGLSAISFLLYQGYPSPMVMVQRMVDGAKSYTMMALPMFIFAGALMAYGSTPRLMKLANMLVSRVPGGLGAATLVTCGFFGAVSGSGVASTAAIGGIVGKEMLKQKYSMGITAGILAGGGVMATLIPPSLVMVIYAGCTGVSVGDMFIAGVGPGIFIILLLILMNCVIAKRRGIGSGEVAVYTTAEKIKIVADALLPLFMPVIIIGGVLSGILTPTEASVIAAAYALLLAVFVYKEMTFKDFLDATSESVITSAIILFIISSATPFGWLMATQNVPQMFTQALLSLTTNPYMILLVFFCLLWVLGCFMETICIIILVTPILFPIVVSMGMDPIHFGVAMMANLAVGGITPPLSVGLFTACRILNCKVEDTFPDVLYIIGIITIVAAVTFIFPDLSMYLVEVLK</sequence>
<comment type="function">
    <text evidence="7">Part of the tripartite ATP-independent periplasmic (TRAP) transport system.</text>
</comment>
<comment type="similarity">
    <text evidence="7">Belongs to the TRAP transporter large permease family.</text>
</comment>
<feature type="transmembrane region" description="Helical" evidence="7">
    <location>
        <begin position="357"/>
        <end position="378"/>
    </location>
</feature>
<keyword evidence="2" id="KW-1003">Cell membrane</keyword>
<evidence type="ECO:0000313" key="9">
    <source>
        <dbReference type="EMBL" id="EFY07619.1"/>
    </source>
</evidence>
<dbReference type="STRING" id="762983.HMPREF9444_00525"/>
<dbReference type="PRINTS" id="PR01035">
    <property type="entry name" value="TCRTETA"/>
</dbReference>
<keyword evidence="7" id="KW-0813">Transport</keyword>
<reference evidence="9 10" key="1">
    <citation type="submission" date="2011-01" db="EMBL/GenBank/DDBJ databases">
        <authorList>
            <person name="Weinstock G."/>
            <person name="Sodergren E."/>
            <person name="Clifton S."/>
            <person name="Fulton L."/>
            <person name="Fulton B."/>
            <person name="Courtney L."/>
            <person name="Fronick C."/>
            <person name="Harrison M."/>
            <person name="Strong C."/>
            <person name="Farmer C."/>
            <person name="Delahaunty K."/>
            <person name="Markovic C."/>
            <person name="Hall O."/>
            <person name="Minx P."/>
            <person name="Tomlinson C."/>
            <person name="Mitreva M."/>
            <person name="Hou S."/>
            <person name="Chen J."/>
            <person name="Wollam A."/>
            <person name="Pepin K.H."/>
            <person name="Johnson M."/>
            <person name="Bhonagiri V."/>
            <person name="Zhang X."/>
            <person name="Suruliraj S."/>
            <person name="Warren W."/>
            <person name="Chinwalla A."/>
            <person name="Mardis E.R."/>
            <person name="Wilson R.K."/>
        </authorList>
    </citation>
    <scope>NUCLEOTIDE SEQUENCE [LARGE SCALE GENOMIC DNA]</scope>
    <source>
        <strain evidence="10">DSM 22608 / JCM 16073 / KCTC 15190 / YIT 12066</strain>
    </source>
</reference>
<dbReference type="GO" id="GO:0005886">
    <property type="term" value="C:plasma membrane"/>
    <property type="evidence" value="ECO:0007669"/>
    <property type="project" value="UniProtKB-SubCell"/>
</dbReference>
<evidence type="ECO:0000256" key="4">
    <source>
        <dbReference type="ARBA" id="ARBA00022692"/>
    </source>
</evidence>
<keyword evidence="3 7" id="KW-0997">Cell inner membrane</keyword>
<protein>
    <recommendedName>
        <fullName evidence="7">TRAP transporter large permease protein</fullName>
    </recommendedName>
</protein>
<dbReference type="PIRSF" id="PIRSF006066">
    <property type="entry name" value="HI0050"/>
    <property type="match status" value="1"/>
</dbReference>
<feature type="transmembrane region" description="Helical" evidence="7">
    <location>
        <begin position="273"/>
        <end position="295"/>
    </location>
</feature>
<feature type="transmembrane region" description="Helical" evidence="7">
    <location>
        <begin position="134"/>
        <end position="159"/>
    </location>
</feature>
<dbReference type="Proteomes" id="UP000018458">
    <property type="component" value="Unassembled WGS sequence"/>
</dbReference>
<proteinExistence type="inferred from homology"/>
<evidence type="ECO:0000256" key="6">
    <source>
        <dbReference type="ARBA" id="ARBA00023136"/>
    </source>
</evidence>
<keyword evidence="6 7" id="KW-0472">Membrane</keyword>
<dbReference type="RefSeq" id="WP_009142744.1">
    <property type="nucleotide sequence ID" value="NZ_GL830963.1"/>
</dbReference>
<dbReference type="InterPro" id="IPR001958">
    <property type="entry name" value="Tet-R_TetA/multi-R_MdtG-like"/>
</dbReference>
<dbReference type="InterPro" id="IPR004681">
    <property type="entry name" value="TRAP_DctM"/>
</dbReference>
<dbReference type="AlphaFoldDB" id="E8LIM0"/>
<feature type="transmembrane region" description="Helical" evidence="7">
    <location>
        <begin position="315"/>
        <end position="345"/>
    </location>
</feature>
<feature type="transmembrane region" description="Helical" evidence="7">
    <location>
        <begin position="93"/>
        <end position="122"/>
    </location>
</feature>
<accession>E8LIM0</accession>
<comment type="subunit">
    <text evidence="7">The complex comprises the extracytoplasmic solute receptor protein and the two transmembrane proteins.</text>
</comment>
<evidence type="ECO:0000256" key="1">
    <source>
        <dbReference type="ARBA" id="ARBA00004429"/>
    </source>
</evidence>
<gene>
    <name evidence="9" type="ORF">HMPREF9444_00525</name>
</gene>